<proteinExistence type="predicted"/>
<evidence type="ECO:0000256" key="2">
    <source>
        <dbReference type="ARBA" id="ARBA00023125"/>
    </source>
</evidence>
<dbReference type="GO" id="GO:0000978">
    <property type="term" value="F:RNA polymerase II cis-regulatory region sequence-specific DNA binding"/>
    <property type="evidence" value="ECO:0007669"/>
    <property type="project" value="TreeGrafter"/>
</dbReference>
<accession>A0A0F9X5L4</accession>
<dbReference type="Proteomes" id="UP000034112">
    <property type="component" value="Unassembled WGS sequence"/>
</dbReference>
<organism evidence="5 6">
    <name type="scientific">Trichoderma harzianum</name>
    <name type="common">Hypocrea lixii</name>
    <dbReference type="NCBI Taxonomy" id="5544"/>
    <lineage>
        <taxon>Eukaryota</taxon>
        <taxon>Fungi</taxon>
        <taxon>Dikarya</taxon>
        <taxon>Ascomycota</taxon>
        <taxon>Pezizomycotina</taxon>
        <taxon>Sordariomycetes</taxon>
        <taxon>Hypocreomycetidae</taxon>
        <taxon>Hypocreales</taxon>
        <taxon>Hypocreaceae</taxon>
        <taxon>Trichoderma</taxon>
    </lineage>
</organism>
<dbReference type="GO" id="GO:0005634">
    <property type="term" value="C:nucleus"/>
    <property type="evidence" value="ECO:0007669"/>
    <property type="project" value="TreeGrafter"/>
</dbReference>
<comment type="caution">
    <text evidence="5">The sequence shown here is derived from an EMBL/GenBank/DDBJ whole genome shotgun (WGS) entry which is preliminary data.</text>
</comment>
<dbReference type="PANTHER" id="PTHR47424">
    <property type="entry name" value="REGULATORY PROTEIN GAL4"/>
    <property type="match status" value="1"/>
</dbReference>
<protein>
    <recommendedName>
        <fullName evidence="7">Transcription factor domain-containing protein</fullName>
    </recommendedName>
</protein>
<keyword evidence="1" id="KW-0805">Transcription regulation</keyword>
<dbReference type="GO" id="GO:0000435">
    <property type="term" value="P:positive regulation of transcription from RNA polymerase II promoter by galactose"/>
    <property type="evidence" value="ECO:0007669"/>
    <property type="project" value="TreeGrafter"/>
</dbReference>
<keyword evidence="4" id="KW-0539">Nucleus</keyword>
<keyword evidence="3" id="KW-0804">Transcription</keyword>
<dbReference type="GO" id="GO:0000981">
    <property type="term" value="F:DNA-binding transcription factor activity, RNA polymerase II-specific"/>
    <property type="evidence" value="ECO:0007669"/>
    <property type="project" value="TreeGrafter"/>
</dbReference>
<evidence type="ECO:0000256" key="3">
    <source>
        <dbReference type="ARBA" id="ARBA00023163"/>
    </source>
</evidence>
<evidence type="ECO:0008006" key="7">
    <source>
        <dbReference type="Google" id="ProtNLM"/>
    </source>
</evidence>
<dbReference type="CDD" id="cd12148">
    <property type="entry name" value="fungal_TF_MHR"/>
    <property type="match status" value="1"/>
</dbReference>
<keyword evidence="2" id="KW-0238">DNA-binding</keyword>
<dbReference type="EMBL" id="JOKZ01000291">
    <property type="protein sequence ID" value="KKO99889.1"/>
    <property type="molecule type" value="Genomic_DNA"/>
</dbReference>
<sequence length="463" mass="52229">MATLMGPRTMTSNFFGPSSNIEFLRQVSDASAAILKANVQVRKSTTDAIEVATVEGSHAVNIPSGRLPKSLHTVNLSDLPKETIALRLIKLFFSDTGMIFPITDEETVLQAYYSVINVDDRLTNRSCVCLLNSIFAIATYISAKPDRSPIKNAEDSEAYCEKARAIWACTESNTAQLETEQRLNEWREKLYRQLQRRPWGNNNSTENDSEAVFDKLSTIMTLRYLNIRILLHRPILSTVLLRCHTSYSDRNPEKDPPFSRNVAELSIESCQQSAIDIIDIVYKTRDSYLALKTWWFTIYYTFNAAVVIFSCILLEITSPTTRSSSEQASTTTDTSRSDKIVNLFGHLQRAAESLQRVGEDTQQGSRVNKMLQKHLEISSRLIRENADRYSVPLSVISLDQETQDGNSQPSIYNWNSQLDDNELLAVTSCPPNPLEMLELETSQEWINSDLYTDLFQGGEGSAT</sequence>
<reference evidence="6" key="1">
    <citation type="journal article" date="2015" name="Genome Announc.">
        <title>Draft whole-genome sequence of the biocontrol agent Trichoderma harzianum T6776.</title>
        <authorList>
            <person name="Baroncelli R."/>
            <person name="Piaggeschi G."/>
            <person name="Fiorini L."/>
            <person name="Bertolini E."/>
            <person name="Zapparata A."/>
            <person name="Pe M.E."/>
            <person name="Sarrocco S."/>
            <person name="Vannacci G."/>
        </authorList>
    </citation>
    <scope>NUCLEOTIDE SEQUENCE [LARGE SCALE GENOMIC DNA]</scope>
    <source>
        <strain evidence="6">T6776</strain>
    </source>
</reference>
<dbReference type="OrthoDB" id="424974at2759"/>
<evidence type="ECO:0000256" key="4">
    <source>
        <dbReference type="ARBA" id="ARBA00023242"/>
    </source>
</evidence>
<evidence type="ECO:0000313" key="6">
    <source>
        <dbReference type="Proteomes" id="UP000034112"/>
    </source>
</evidence>
<dbReference type="PANTHER" id="PTHR47424:SF3">
    <property type="entry name" value="REGULATORY PROTEIN GAL4"/>
    <property type="match status" value="1"/>
</dbReference>
<evidence type="ECO:0000313" key="5">
    <source>
        <dbReference type="EMBL" id="KKO99889.1"/>
    </source>
</evidence>
<evidence type="ECO:0000256" key="1">
    <source>
        <dbReference type="ARBA" id="ARBA00023015"/>
    </source>
</evidence>
<dbReference type="AlphaFoldDB" id="A0A0F9X5L4"/>
<dbReference type="InterPro" id="IPR051127">
    <property type="entry name" value="Fungal_SecMet_Regulators"/>
</dbReference>
<gene>
    <name evidence="5" type="ORF">THAR02_07991</name>
</gene>
<name>A0A0F9X5L4_TRIHA</name>